<evidence type="ECO:0000256" key="1">
    <source>
        <dbReference type="ARBA" id="ARBA00021292"/>
    </source>
</evidence>
<dbReference type="SUPFAM" id="SSF53756">
    <property type="entry name" value="UDP-Glycosyltransferase/glycogen phosphorylase"/>
    <property type="match status" value="1"/>
</dbReference>
<sequence>MKTRRPLVVILQAYIPTYRAKFFEELIHRAGGRGIDVVVVAGRPSGSQSKRKDAVAPPFVVPLKQKEFRLLGRRVTLRKWPRAAAAADLVVLEQARRNIDVYRLLLPRSLRPTRIALWGHGADFAGSRGSFDVVLRKLLTRRADWFFAYSAVGGAAVQALGMPVERITELKNSTDTTKLRGDIVQLEESELWSFKELHSLGNNSAAYIGALDAGKRIELLIEAGQEIARRVPGFRLLIAGDGPLRSKVCRADSQYPWLTYIGTVDGSAKALLLASVKVLLIPGSVGLVAVDALTAGVPIVTTGDNAHGPEFSYLEPGLTAEVTIPEAAAYAGKAISLMNDDCKLALMRESCLEASTDYSVEDMADRFLEGLMSVFSDHVRV</sequence>
<accession>A0ABT9RX56</accession>
<comment type="caution">
    <text evidence="2">The sequence shown here is derived from an EMBL/GenBank/DDBJ whole genome shotgun (WGS) entry which is preliminary data.</text>
</comment>
<gene>
    <name evidence="2" type="ORF">J2X98_003433</name>
</gene>
<proteinExistence type="predicted"/>
<dbReference type="EMBL" id="JAUSRE010000020">
    <property type="protein sequence ID" value="MDP9889821.1"/>
    <property type="molecule type" value="Genomic_DNA"/>
</dbReference>
<reference evidence="2 3" key="1">
    <citation type="submission" date="2023-07" db="EMBL/GenBank/DDBJ databases">
        <title>Sorghum-associated microbial communities from plants grown in Nebraska, USA.</title>
        <authorList>
            <person name="Schachtman D."/>
        </authorList>
    </citation>
    <scope>NUCLEOTIDE SEQUENCE [LARGE SCALE GENOMIC DNA]</scope>
    <source>
        <strain evidence="2 3">CC222</strain>
    </source>
</reference>
<evidence type="ECO:0000313" key="3">
    <source>
        <dbReference type="Proteomes" id="UP001226577"/>
    </source>
</evidence>
<dbReference type="PANTHER" id="PTHR45947:SF3">
    <property type="entry name" value="SULFOQUINOVOSYL TRANSFERASE SQD2"/>
    <property type="match status" value="1"/>
</dbReference>
<dbReference type="InterPro" id="IPR050194">
    <property type="entry name" value="Glycosyltransferase_grp1"/>
</dbReference>
<dbReference type="CDD" id="cd03801">
    <property type="entry name" value="GT4_PimA-like"/>
    <property type="match status" value="1"/>
</dbReference>
<protein>
    <recommendedName>
        <fullName evidence="1">D-inositol 3-phosphate glycosyltransferase</fullName>
    </recommendedName>
</protein>
<evidence type="ECO:0000313" key="2">
    <source>
        <dbReference type="EMBL" id="MDP9889821.1"/>
    </source>
</evidence>
<name>A0ABT9RX56_9MICC</name>
<organism evidence="2 3">
    <name type="scientific">Pseudarthrobacter enclensis</name>
    <dbReference type="NCBI Taxonomy" id="993070"/>
    <lineage>
        <taxon>Bacteria</taxon>
        <taxon>Bacillati</taxon>
        <taxon>Actinomycetota</taxon>
        <taxon>Actinomycetes</taxon>
        <taxon>Micrococcales</taxon>
        <taxon>Micrococcaceae</taxon>
        <taxon>Pseudarthrobacter</taxon>
    </lineage>
</organism>
<keyword evidence="3" id="KW-1185">Reference proteome</keyword>
<dbReference type="Proteomes" id="UP001226577">
    <property type="component" value="Unassembled WGS sequence"/>
</dbReference>
<dbReference type="PANTHER" id="PTHR45947">
    <property type="entry name" value="SULFOQUINOVOSYL TRANSFERASE SQD2"/>
    <property type="match status" value="1"/>
</dbReference>
<dbReference type="Pfam" id="PF13692">
    <property type="entry name" value="Glyco_trans_1_4"/>
    <property type="match status" value="1"/>
</dbReference>
<dbReference type="Gene3D" id="3.40.50.2000">
    <property type="entry name" value="Glycogen Phosphorylase B"/>
    <property type="match status" value="2"/>
</dbReference>